<organism evidence="2 3">
    <name type="scientific">Nephila pilipes</name>
    <name type="common">Giant wood spider</name>
    <name type="synonym">Nephila maculata</name>
    <dbReference type="NCBI Taxonomy" id="299642"/>
    <lineage>
        <taxon>Eukaryota</taxon>
        <taxon>Metazoa</taxon>
        <taxon>Ecdysozoa</taxon>
        <taxon>Arthropoda</taxon>
        <taxon>Chelicerata</taxon>
        <taxon>Arachnida</taxon>
        <taxon>Araneae</taxon>
        <taxon>Araneomorphae</taxon>
        <taxon>Entelegynae</taxon>
        <taxon>Araneoidea</taxon>
        <taxon>Nephilidae</taxon>
        <taxon>Nephila</taxon>
    </lineage>
</organism>
<accession>A0A8X6P4F9</accession>
<protein>
    <recommendedName>
        <fullName evidence="4">C2H2-type domain-containing protein</fullName>
    </recommendedName>
</protein>
<proteinExistence type="predicted"/>
<dbReference type="Proteomes" id="UP000887013">
    <property type="component" value="Unassembled WGS sequence"/>
</dbReference>
<dbReference type="OrthoDB" id="6488310at2759"/>
<gene>
    <name evidence="2" type="primary">CM83_47829</name>
    <name evidence="2" type="ORF">NPIL_84821</name>
</gene>
<dbReference type="AlphaFoldDB" id="A0A8X6P4F9"/>
<dbReference type="PANTHER" id="PTHR33936">
    <property type="entry name" value="PROTEIN CBG17840"/>
    <property type="match status" value="1"/>
</dbReference>
<feature type="compositionally biased region" description="Low complexity" evidence="1">
    <location>
        <begin position="349"/>
        <end position="359"/>
    </location>
</feature>
<comment type="caution">
    <text evidence="2">The sequence shown here is derived from an EMBL/GenBank/DDBJ whole genome shotgun (WGS) entry which is preliminary data.</text>
</comment>
<evidence type="ECO:0000313" key="3">
    <source>
        <dbReference type="Proteomes" id="UP000887013"/>
    </source>
</evidence>
<feature type="region of interest" description="Disordered" evidence="1">
    <location>
        <begin position="344"/>
        <end position="382"/>
    </location>
</feature>
<dbReference type="InterPro" id="IPR052797">
    <property type="entry name" value="RegFact_GeneExpr_CellDeath"/>
</dbReference>
<evidence type="ECO:0000313" key="2">
    <source>
        <dbReference type="EMBL" id="GFT48543.1"/>
    </source>
</evidence>
<name>A0A8X6P4F9_NEPPI</name>
<sequence length="382" mass="44078">MKPPGGAYIARDRENFPKRKRGKIKISSLVTFSRRLIFTILFSASGTCRILWRRKFCCFMSICEELVSMKALLDHVESAHNIAIEKETKKFDTYEAFKIWKEDVEKQTTALYVKNTGSKSCNMKKTTYFYCHRNGFYNARGDKKRTIKIGGSNKINGNCPSKMKVCEDIENQVHVEFTKTHLGHGKDLGRMLITREEKDELARKVEKKIPIQTIKHIYYICSRNLNEINSAVPRDEGLSVHSPIIDEEEEMVICDDRKFLEKAAVVDNLRVTSKRKGISKEQFQKEFMKLTNTLMNKALPEHYDNILNFLRSGVNSTYLSPQENQESVPNNLNMEPLNKKIKTQRYVSTKKTSQKTSTTFRKPTPEECQSKSSSLVLTAKTK</sequence>
<evidence type="ECO:0000256" key="1">
    <source>
        <dbReference type="SAM" id="MobiDB-lite"/>
    </source>
</evidence>
<dbReference type="PANTHER" id="PTHR33936:SF24">
    <property type="entry name" value="C2H2-TYPE DOMAIN-CONTAINING PROTEIN"/>
    <property type="match status" value="1"/>
</dbReference>
<keyword evidence="3" id="KW-1185">Reference proteome</keyword>
<evidence type="ECO:0008006" key="4">
    <source>
        <dbReference type="Google" id="ProtNLM"/>
    </source>
</evidence>
<dbReference type="EMBL" id="BMAW01111554">
    <property type="protein sequence ID" value="GFT48543.1"/>
    <property type="molecule type" value="Genomic_DNA"/>
</dbReference>
<reference evidence="2" key="1">
    <citation type="submission" date="2020-08" db="EMBL/GenBank/DDBJ databases">
        <title>Multicomponent nature underlies the extraordinary mechanical properties of spider dragline silk.</title>
        <authorList>
            <person name="Kono N."/>
            <person name="Nakamura H."/>
            <person name="Mori M."/>
            <person name="Yoshida Y."/>
            <person name="Ohtoshi R."/>
            <person name="Malay A.D."/>
            <person name="Moran D.A.P."/>
            <person name="Tomita M."/>
            <person name="Numata K."/>
            <person name="Arakawa K."/>
        </authorList>
    </citation>
    <scope>NUCLEOTIDE SEQUENCE</scope>
</reference>